<dbReference type="PANTHER" id="PTHR24123">
    <property type="entry name" value="ANKYRIN REPEAT-CONTAINING"/>
    <property type="match status" value="1"/>
</dbReference>
<dbReference type="Gene3D" id="1.25.40.20">
    <property type="entry name" value="Ankyrin repeat-containing domain"/>
    <property type="match status" value="1"/>
</dbReference>
<protein>
    <submittedName>
        <fullName evidence="9">Uncharacterized protein</fullName>
    </submittedName>
</protein>
<dbReference type="InterPro" id="IPR051165">
    <property type="entry name" value="Multifunctional_ANK_Repeat"/>
</dbReference>
<dbReference type="GO" id="GO:0016020">
    <property type="term" value="C:membrane"/>
    <property type="evidence" value="ECO:0007669"/>
    <property type="project" value="UniProtKB-SubCell"/>
</dbReference>
<feature type="transmembrane region" description="Helical" evidence="8">
    <location>
        <begin position="956"/>
        <end position="980"/>
    </location>
</feature>
<dbReference type="PROSITE" id="PS50088">
    <property type="entry name" value="ANK_REPEAT"/>
    <property type="match status" value="1"/>
</dbReference>
<dbReference type="Pfam" id="PF00023">
    <property type="entry name" value="Ank"/>
    <property type="match status" value="1"/>
</dbReference>
<keyword evidence="4 8" id="KW-1133">Transmembrane helix</keyword>
<evidence type="ECO:0000256" key="5">
    <source>
        <dbReference type="ARBA" id="ARBA00023043"/>
    </source>
</evidence>
<keyword evidence="5 7" id="KW-0040">ANK repeat</keyword>
<evidence type="ECO:0000256" key="6">
    <source>
        <dbReference type="ARBA" id="ARBA00023136"/>
    </source>
</evidence>
<keyword evidence="2 8" id="KW-0812">Transmembrane</keyword>
<reference evidence="9 10" key="1">
    <citation type="submission" date="2016-06" db="EMBL/GenBank/DDBJ databases">
        <title>Living apart together: crosstalk between the core and supernumerary genomes in a fungal plant pathogen.</title>
        <authorList>
            <person name="Vanheule A."/>
            <person name="Audenaert K."/>
            <person name="Warris S."/>
            <person name="Van De Geest H."/>
            <person name="Schijlen E."/>
            <person name="Hofte M."/>
            <person name="De Saeger S."/>
            <person name="Haesaert G."/>
            <person name="Waalwijk C."/>
            <person name="Van Der Lee T."/>
        </authorList>
    </citation>
    <scope>NUCLEOTIDE SEQUENCE [LARGE SCALE GENOMIC DNA]</scope>
    <source>
        <strain evidence="9 10">2516</strain>
    </source>
</reference>
<dbReference type="InterPro" id="IPR002110">
    <property type="entry name" value="Ankyrin_rpt"/>
</dbReference>
<dbReference type="InterPro" id="IPR045863">
    <property type="entry name" value="CorA_TM1_TM2"/>
</dbReference>
<dbReference type="PROSITE" id="PS50297">
    <property type="entry name" value="ANK_REP_REGION"/>
    <property type="match status" value="1"/>
</dbReference>
<evidence type="ECO:0000256" key="1">
    <source>
        <dbReference type="ARBA" id="ARBA00004141"/>
    </source>
</evidence>
<dbReference type="STRING" id="36050.A0A1B8B0B3"/>
<dbReference type="Gene3D" id="1.20.58.340">
    <property type="entry name" value="Magnesium transport protein CorA, transmembrane region"/>
    <property type="match status" value="1"/>
</dbReference>
<dbReference type="Pfam" id="PF01544">
    <property type="entry name" value="CorA"/>
    <property type="match status" value="1"/>
</dbReference>
<evidence type="ECO:0000313" key="10">
    <source>
        <dbReference type="Proteomes" id="UP000091967"/>
    </source>
</evidence>
<feature type="repeat" description="ANK" evidence="7">
    <location>
        <begin position="347"/>
        <end position="379"/>
    </location>
</feature>
<dbReference type="AlphaFoldDB" id="A0A1B8B0B3"/>
<evidence type="ECO:0000256" key="7">
    <source>
        <dbReference type="PROSITE-ProRule" id="PRU00023"/>
    </source>
</evidence>
<dbReference type="GO" id="GO:0046873">
    <property type="term" value="F:metal ion transmembrane transporter activity"/>
    <property type="evidence" value="ECO:0007669"/>
    <property type="project" value="InterPro"/>
</dbReference>
<dbReference type="EMBL" id="LYXU01000001">
    <property type="protein sequence ID" value="OBS26142.1"/>
    <property type="molecule type" value="Genomic_DNA"/>
</dbReference>
<feature type="transmembrane region" description="Helical" evidence="8">
    <location>
        <begin position="1004"/>
        <end position="1025"/>
    </location>
</feature>
<comment type="caution">
    <text evidence="9">The sequence shown here is derived from an EMBL/GenBank/DDBJ whole genome shotgun (WGS) entry which is preliminary data.</text>
</comment>
<dbReference type="PANTHER" id="PTHR24123:SF33">
    <property type="entry name" value="PROTEIN HOS4"/>
    <property type="match status" value="1"/>
</dbReference>
<sequence length="1038" mass="120212">MTFASYFCIPNLLFRIRLRVIPISTPNLLIAVCELLYLDQFWYRHLQKYFRLWRGYWLAFVLQRLVSNKEDRIWNAAVWQDDGEITKLLQEFEERNYLGVEGQLCPDMVDEEGGTRRCAEGCIEFDIAITVAKFHDVYYKNYANTIKDSLTRFFMRRRMTDIMDQLANTSRRPNKKERRQLQVRGDDIVSILWICIHRNHASDVDYLLRNANIDLRTRSFSSEETVLHKAVSTKTQQFVHSILETNSSVSPLGCLELGDDMSETPLHTVIKTYLDDTREGTPEESHMIIGIAKLLLEHGANVNALNIGYETPLHLLLGWRNYRSFPIVPLLEELLSKSAEVNSRDSEGCSPLHLACQKQDTQAILLLVKEGADLEALDDNRRTPRSYLKTTENYKHFLRDLEILARTSFSKRERRMKLPDRDHKISNRQMQICEEFPVYCRFQRNTKVTATKGDVILNWVGTDQNVFDVLYSNNGQRVATFLQDCETKAESVWEVVRNQLDTVPMSSREETHKDAQAHHDTWRWVSFPANNDFILDHIDNLTSHDTKMAMWEFLQDNIKVRDTKENISRIRAPHAKQMGNHGPKRRADSDDMSQAEPMVSIVIPYLDIEANYFLKKKARDEEAYLPFTGIDGVQMPQTLDQTFNSSEMLSGLRSKENQVIYRWCVKQASKRVSQLSNTWRRPWDSAHAGFRESWLYWQGRRRYTEPDLDTAPFTTPVQVATDEPPGNITKMQIIQRENLPKWLMVRQLWLWKLHDGTILTAIPSRKIRCMADDLLETIRHSELDEISTSDDLMKHIVQQTVTFTERFRLAGVGEHILDIFENELASEMDKEAGFFNNFTRKDWNSIYVNIAISEAAGCTWRVKDIRGELRLIDKVFTQQLDVLKEFAAVIATDNGMSLEEQEATLIRESGLEVLRERIRRIDEDAATTIDGLSNITQAMLAQASLKEAESARLMNFIILPFTVVTVIFTPLSFMTSLFAVNSDGFPHNDEGELRIPSNWLRDKMIIGEIGTLIPLLIIIVSISYLRTGTRRTPKEQPK</sequence>
<name>A0A1B8B0B3_FUSPO</name>
<dbReference type="OMA" id="WICIHRN"/>
<comment type="subcellular location">
    <subcellularLocation>
        <location evidence="1">Membrane</location>
        <topology evidence="1">Multi-pass membrane protein</topology>
    </subcellularLocation>
</comment>
<accession>A0A1B8B0B3</accession>
<proteinExistence type="predicted"/>
<gene>
    <name evidence="9" type="ORF">FPOA_00085</name>
</gene>
<organism evidence="9 10">
    <name type="scientific">Fusarium poae</name>
    <dbReference type="NCBI Taxonomy" id="36050"/>
    <lineage>
        <taxon>Eukaryota</taxon>
        <taxon>Fungi</taxon>
        <taxon>Dikarya</taxon>
        <taxon>Ascomycota</taxon>
        <taxon>Pezizomycotina</taxon>
        <taxon>Sordariomycetes</taxon>
        <taxon>Hypocreomycetidae</taxon>
        <taxon>Hypocreales</taxon>
        <taxon>Nectriaceae</taxon>
        <taxon>Fusarium</taxon>
    </lineage>
</organism>
<keyword evidence="3" id="KW-0677">Repeat</keyword>
<evidence type="ECO:0000313" key="9">
    <source>
        <dbReference type="EMBL" id="OBS26142.1"/>
    </source>
</evidence>
<dbReference type="SUPFAM" id="SSF144083">
    <property type="entry name" value="Magnesium transport protein CorA, transmembrane region"/>
    <property type="match status" value="1"/>
</dbReference>
<evidence type="ECO:0000256" key="3">
    <source>
        <dbReference type="ARBA" id="ARBA00022737"/>
    </source>
</evidence>
<dbReference type="InterPro" id="IPR036770">
    <property type="entry name" value="Ankyrin_rpt-contain_sf"/>
</dbReference>
<dbReference type="SMART" id="SM00248">
    <property type="entry name" value="ANK"/>
    <property type="match status" value="4"/>
</dbReference>
<evidence type="ECO:0000256" key="4">
    <source>
        <dbReference type="ARBA" id="ARBA00022989"/>
    </source>
</evidence>
<keyword evidence="6 8" id="KW-0472">Membrane</keyword>
<evidence type="ECO:0000256" key="8">
    <source>
        <dbReference type="SAM" id="Phobius"/>
    </source>
</evidence>
<evidence type="ECO:0000256" key="2">
    <source>
        <dbReference type="ARBA" id="ARBA00022692"/>
    </source>
</evidence>
<keyword evidence="10" id="KW-1185">Reference proteome</keyword>
<dbReference type="Proteomes" id="UP000091967">
    <property type="component" value="Unassembled WGS sequence"/>
</dbReference>
<dbReference type="InterPro" id="IPR002523">
    <property type="entry name" value="MgTranspt_CorA/ZnTranspt_ZntB"/>
</dbReference>
<dbReference type="SUPFAM" id="SSF48403">
    <property type="entry name" value="Ankyrin repeat"/>
    <property type="match status" value="1"/>
</dbReference>